<reference evidence="2" key="1">
    <citation type="submission" date="2021-01" db="EMBL/GenBank/DDBJ databases">
        <authorList>
            <person name="Corre E."/>
            <person name="Pelletier E."/>
            <person name="Niang G."/>
            <person name="Scheremetjew M."/>
            <person name="Finn R."/>
            <person name="Kale V."/>
            <person name="Holt S."/>
            <person name="Cochrane G."/>
            <person name="Meng A."/>
            <person name="Brown T."/>
            <person name="Cohen L."/>
        </authorList>
    </citation>
    <scope>NUCLEOTIDE SEQUENCE</scope>
    <source>
        <strain evidence="2">CCAP 1951/1</strain>
    </source>
</reference>
<accession>A0A7S1L286</accession>
<dbReference type="EMBL" id="HBGF01003511">
    <property type="protein sequence ID" value="CAD9092192.1"/>
    <property type="molecule type" value="Transcribed_RNA"/>
</dbReference>
<evidence type="ECO:0000256" key="1">
    <source>
        <dbReference type="SAM" id="MobiDB-lite"/>
    </source>
</evidence>
<feature type="region of interest" description="Disordered" evidence="1">
    <location>
        <begin position="1"/>
        <end position="21"/>
    </location>
</feature>
<proteinExistence type="predicted"/>
<feature type="compositionally biased region" description="Polar residues" evidence="1">
    <location>
        <begin position="1"/>
        <end position="15"/>
    </location>
</feature>
<evidence type="ECO:0000313" key="2">
    <source>
        <dbReference type="EMBL" id="CAD9092192.1"/>
    </source>
</evidence>
<organism evidence="2">
    <name type="scientific">Neobodo designis</name>
    <name type="common">Flagellated protozoan</name>
    <name type="synonym">Bodo designis</name>
    <dbReference type="NCBI Taxonomy" id="312471"/>
    <lineage>
        <taxon>Eukaryota</taxon>
        <taxon>Discoba</taxon>
        <taxon>Euglenozoa</taxon>
        <taxon>Kinetoplastea</taxon>
        <taxon>Metakinetoplastina</taxon>
        <taxon>Neobodonida</taxon>
        <taxon>Neobodo</taxon>
    </lineage>
</organism>
<protein>
    <submittedName>
        <fullName evidence="2">Uncharacterized protein</fullName>
    </submittedName>
</protein>
<sequence length="157" mass="17168">MGCASSNEPPATNTGRHLPESDLQLRWEASMRQEQHARIAASPATRRADVAQQSTANFSFECVESWSIRPDATVVRSTVNPLIGVDWSSADAQLMPGAMDELLPEATPSAATTETTDTAPPSRPFPRPFSRGRQRTKRYARPGSRPVALEQPKGRLL</sequence>
<feature type="compositionally biased region" description="Low complexity" evidence="1">
    <location>
        <begin position="104"/>
        <end position="120"/>
    </location>
</feature>
<feature type="region of interest" description="Disordered" evidence="1">
    <location>
        <begin position="103"/>
        <end position="157"/>
    </location>
</feature>
<dbReference type="AlphaFoldDB" id="A0A7S1L286"/>
<feature type="compositionally biased region" description="Basic residues" evidence="1">
    <location>
        <begin position="130"/>
        <end position="140"/>
    </location>
</feature>
<gene>
    <name evidence="2" type="ORF">NDES1114_LOCUS2424</name>
</gene>
<name>A0A7S1L286_NEODS</name>